<name>A0A921ZYP7_CARIL</name>
<reference evidence="2" key="1">
    <citation type="submission" date="2021-01" db="EMBL/GenBank/DDBJ databases">
        <authorList>
            <person name="Lovell J.T."/>
            <person name="Bentley N."/>
            <person name="Bhattarai G."/>
            <person name="Jenkins J.W."/>
            <person name="Sreedasyam A."/>
            <person name="Alarcon Y."/>
            <person name="Bock C."/>
            <person name="Boston L."/>
            <person name="Carlson J."/>
            <person name="Cervantes K."/>
            <person name="Clermont K."/>
            <person name="Krom N."/>
            <person name="Kubenka K."/>
            <person name="Mamidi S."/>
            <person name="Mattison C."/>
            <person name="Monteros M."/>
            <person name="Pisani C."/>
            <person name="Plott C."/>
            <person name="Rajasekar S."/>
            <person name="Rhein H.S."/>
            <person name="Rohla C."/>
            <person name="Song M."/>
            <person name="Hilaire R.S."/>
            <person name="Shu S."/>
            <person name="Wells L."/>
            <person name="Wang X."/>
            <person name="Webber J."/>
            <person name="Heerema R.J."/>
            <person name="Klein P."/>
            <person name="Conner P."/>
            <person name="Grauke L."/>
            <person name="Grimwood J."/>
            <person name="Schmutz J."/>
            <person name="Randall J.J."/>
        </authorList>
    </citation>
    <scope>NUCLEOTIDE SEQUENCE</scope>
    <source>
        <tissue evidence="2">Leaf</tissue>
    </source>
</reference>
<dbReference type="EMBL" id="MU228887">
    <property type="protein sequence ID" value="KAG6620939.1"/>
    <property type="molecule type" value="Genomic_DNA"/>
</dbReference>
<dbReference type="Proteomes" id="UP000811246">
    <property type="component" value="Unassembled WGS sequence"/>
</dbReference>
<protein>
    <submittedName>
        <fullName evidence="2">Uncharacterized protein</fullName>
    </submittedName>
</protein>
<gene>
    <name evidence="2" type="ORF">I3842_Q050000</name>
</gene>
<proteinExistence type="predicted"/>
<feature type="region of interest" description="Disordered" evidence="1">
    <location>
        <begin position="25"/>
        <end position="50"/>
    </location>
</feature>
<evidence type="ECO:0000313" key="3">
    <source>
        <dbReference type="Proteomes" id="UP000811246"/>
    </source>
</evidence>
<sequence length="98" mass="10721">MAQQSSSSDDSTQPPDMVLATEFNEISSGTPDTQLENNGTPDTQQLNNGKLAMRRCRGSAGCTEFMKLRKHGLIPLQINDGERAPSCENVVFFTTRVT</sequence>
<evidence type="ECO:0000313" key="2">
    <source>
        <dbReference type="EMBL" id="KAG6620939.1"/>
    </source>
</evidence>
<organism evidence="2 3">
    <name type="scientific">Carya illinoinensis</name>
    <name type="common">Pecan</name>
    <dbReference type="NCBI Taxonomy" id="32201"/>
    <lineage>
        <taxon>Eukaryota</taxon>
        <taxon>Viridiplantae</taxon>
        <taxon>Streptophyta</taxon>
        <taxon>Embryophyta</taxon>
        <taxon>Tracheophyta</taxon>
        <taxon>Spermatophyta</taxon>
        <taxon>Magnoliopsida</taxon>
        <taxon>eudicotyledons</taxon>
        <taxon>Gunneridae</taxon>
        <taxon>Pentapetalae</taxon>
        <taxon>rosids</taxon>
        <taxon>fabids</taxon>
        <taxon>Fagales</taxon>
        <taxon>Juglandaceae</taxon>
        <taxon>Carya</taxon>
    </lineage>
</organism>
<feature type="compositionally biased region" description="Polar residues" evidence="1">
    <location>
        <begin position="25"/>
        <end position="48"/>
    </location>
</feature>
<comment type="caution">
    <text evidence="2">The sequence shown here is derived from an EMBL/GenBank/DDBJ whole genome shotgun (WGS) entry which is preliminary data.</text>
</comment>
<evidence type="ECO:0000256" key="1">
    <source>
        <dbReference type="SAM" id="MobiDB-lite"/>
    </source>
</evidence>
<dbReference type="AlphaFoldDB" id="A0A921ZYP7"/>
<accession>A0A921ZYP7</accession>